<keyword evidence="2" id="KW-1185">Reference proteome</keyword>
<reference evidence="1" key="1">
    <citation type="submission" date="2022-10" db="EMBL/GenBank/DDBJ databases">
        <authorList>
            <person name="Koch H."/>
        </authorList>
    </citation>
    <scope>NUCLEOTIDE SEQUENCE</scope>
    <source>
        <strain evidence="1">DNF</strain>
    </source>
</reference>
<gene>
    <name evidence="1" type="ORF">DNFV4_00162</name>
</gene>
<dbReference type="InterPro" id="IPR003737">
    <property type="entry name" value="GlcNAc_PI_deacetylase-related"/>
</dbReference>
<evidence type="ECO:0000313" key="2">
    <source>
        <dbReference type="Proteomes" id="UP001179121"/>
    </source>
</evidence>
<organism evidence="1 2">
    <name type="scientific">Nitrospira tepida</name>
    <dbReference type="NCBI Taxonomy" id="2973512"/>
    <lineage>
        <taxon>Bacteria</taxon>
        <taxon>Pseudomonadati</taxon>
        <taxon>Nitrospirota</taxon>
        <taxon>Nitrospiria</taxon>
        <taxon>Nitrospirales</taxon>
        <taxon>Nitrospiraceae</taxon>
        <taxon>Nitrospira</taxon>
    </lineage>
</organism>
<protein>
    <submittedName>
        <fullName evidence="1">PIG-L family deacetylase</fullName>
    </submittedName>
</protein>
<dbReference type="AlphaFoldDB" id="A0AA86MVG8"/>
<dbReference type="EMBL" id="OX365700">
    <property type="protein sequence ID" value="CAI4029744.1"/>
    <property type="molecule type" value="Genomic_DNA"/>
</dbReference>
<dbReference type="GO" id="GO:0016811">
    <property type="term" value="F:hydrolase activity, acting on carbon-nitrogen (but not peptide) bonds, in linear amides"/>
    <property type="evidence" value="ECO:0007669"/>
    <property type="project" value="TreeGrafter"/>
</dbReference>
<dbReference type="Gene3D" id="3.40.50.10320">
    <property type="entry name" value="LmbE-like"/>
    <property type="match status" value="1"/>
</dbReference>
<dbReference type="Pfam" id="PF02585">
    <property type="entry name" value="PIG-L"/>
    <property type="match status" value="1"/>
</dbReference>
<dbReference type="PANTHER" id="PTHR12993">
    <property type="entry name" value="N-ACETYLGLUCOSAMINYL-PHOSPHATIDYLINOSITOL DE-N-ACETYLASE-RELATED"/>
    <property type="match status" value="1"/>
</dbReference>
<sequence>MPYALYNKLYALPPSCRPMSRQILIVSAHPDDMEIGMGGTVAKLVEERAEITSLVVTDGGRASNPFGWTEQRMADVRRTEALRAAEVLGVTEVIFCDQPDAADEVDEVAVRRKLVAVMTRLKPIEVYTLHEELDRHPGHRQAGRLVRESAAESDLMPSGGVWAYEVWGPFARWDRLEYIDVYVEKKRLAIAEHRSQVATIPYGDGVLGLNRWRAVFADPMAETPAGTYAEVFLRVAIGR</sequence>
<accession>A0AA86MVG8</accession>
<proteinExistence type="predicted"/>
<name>A0AA86MVG8_9BACT</name>
<evidence type="ECO:0000313" key="1">
    <source>
        <dbReference type="EMBL" id="CAI4029744.1"/>
    </source>
</evidence>
<dbReference type="InterPro" id="IPR024078">
    <property type="entry name" value="LmbE-like_dom_sf"/>
</dbReference>
<dbReference type="KEGG" id="nti:DNFV4_00162"/>
<dbReference type="Proteomes" id="UP001179121">
    <property type="component" value="Chromosome"/>
</dbReference>
<dbReference type="SUPFAM" id="SSF102588">
    <property type="entry name" value="LmbE-like"/>
    <property type="match status" value="1"/>
</dbReference>
<dbReference type="PANTHER" id="PTHR12993:SF30">
    <property type="entry name" value="N-ACETYL-ALPHA-D-GLUCOSAMINYL L-MALATE DEACETYLASE 1"/>
    <property type="match status" value="1"/>
</dbReference>